<feature type="compositionally biased region" description="Polar residues" evidence="4">
    <location>
        <begin position="1"/>
        <end position="10"/>
    </location>
</feature>
<dbReference type="PANTHER" id="PTHR23188:SF12">
    <property type="entry name" value="RNA POLYMERASE II-ASSOCIATED FACTOR 1 HOMOLOG"/>
    <property type="match status" value="1"/>
</dbReference>
<proteinExistence type="inferred from homology"/>
<reference evidence="5" key="1">
    <citation type="submission" date="2021-01" db="EMBL/GenBank/DDBJ databases">
        <authorList>
            <person name="Corre E."/>
            <person name="Pelletier E."/>
            <person name="Niang G."/>
            <person name="Scheremetjew M."/>
            <person name="Finn R."/>
            <person name="Kale V."/>
            <person name="Holt S."/>
            <person name="Cochrane G."/>
            <person name="Meng A."/>
            <person name="Brown T."/>
            <person name="Cohen L."/>
        </authorList>
    </citation>
    <scope>NUCLEOTIDE SEQUENCE</scope>
    <source>
        <strain evidence="5">CCMP722</strain>
    </source>
</reference>
<evidence type="ECO:0000313" key="5">
    <source>
        <dbReference type="EMBL" id="CAD8683625.1"/>
    </source>
</evidence>
<feature type="compositionally biased region" description="Acidic residues" evidence="4">
    <location>
        <begin position="440"/>
        <end position="452"/>
    </location>
</feature>
<evidence type="ECO:0008006" key="6">
    <source>
        <dbReference type="Google" id="ProtNLM"/>
    </source>
</evidence>
<dbReference type="AlphaFoldDB" id="A0A6T7YFR6"/>
<dbReference type="EMBL" id="HBFA01032711">
    <property type="protein sequence ID" value="CAD8683625.1"/>
    <property type="molecule type" value="Transcribed_RNA"/>
</dbReference>
<dbReference type="InterPro" id="IPR007133">
    <property type="entry name" value="RNA_pol_II-assoc_Paf1"/>
</dbReference>
<evidence type="ECO:0000256" key="4">
    <source>
        <dbReference type="SAM" id="MobiDB-lite"/>
    </source>
</evidence>
<dbReference type="GO" id="GO:0006368">
    <property type="term" value="P:transcription elongation by RNA polymerase II"/>
    <property type="evidence" value="ECO:0007669"/>
    <property type="project" value="InterPro"/>
</dbReference>
<comment type="similarity">
    <text evidence="2">Belongs to the PAF1 family.</text>
</comment>
<name>A0A6T7YFR6_9CHLO</name>
<accession>A0A6T7YFR6</accession>
<gene>
    <name evidence="5" type="ORF">POBO1169_LOCUS16464</name>
</gene>
<organism evidence="5">
    <name type="scientific">Pyramimonas obovata</name>
    <dbReference type="NCBI Taxonomy" id="1411642"/>
    <lineage>
        <taxon>Eukaryota</taxon>
        <taxon>Viridiplantae</taxon>
        <taxon>Chlorophyta</taxon>
        <taxon>Pyramimonadophyceae</taxon>
        <taxon>Pyramimonadales</taxon>
        <taxon>Pyramimonadaceae</taxon>
        <taxon>Pyramimonas</taxon>
        <taxon>Pyramimonas incertae sedis</taxon>
    </lineage>
</organism>
<feature type="compositionally biased region" description="Basic and acidic residues" evidence="4">
    <location>
        <begin position="11"/>
        <end position="56"/>
    </location>
</feature>
<protein>
    <recommendedName>
        <fullName evidence="6">RNA polymerase II-associated factor 1 homolog</fullName>
    </recommendedName>
</protein>
<dbReference type="GO" id="GO:0003682">
    <property type="term" value="F:chromatin binding"/>
    <property type="evidence" value="ECO:0007669"/>
    <property type="project" value="TreeGrafter"/>
</dbReference>
<evidence type="ECO:0000256" key="3">
    <source>
        <dbReference type="ARBA" id="ARBA00023242"/>
    </source>
</evidence>
<sequence length="466" mass="52673">MSSQPSTSKAPEQRRHSKDKDRAAEEKRKKHEYEKQKAAKKEQHEKAEAAKKEVGADQRLTRKTNFLCRIQFRNDLPEVPVEPKLLAVPTRWDRFVSYKSCANLDAMRSHDFLLEPELGIPLDLLEAQQYQVPHHRQRLDPEDEALLRSENNTVGGVIVNGRRVPTANIVSRSAGVARDFTWLMKTQYISDENAPKQAGISEKTMQEMRKRAAQEMSRDQEQDTLTSQIATIEASFKAAAPPPVHQTKPHLQPVEVLPVLPDFDRWPQNLVQVLFDVEPTQNISDVVGAVSEEDAKQLAAYSVIKSFSVPVEGSEPEKFAAYLVPSAEDGLPAIRRGALEEAEAVDYKWVREYHYEARPDEAVQDTMMFFFSEGQVGYTPLGTKLVLQKKKARGLQDKGVGVVQDISRPASVSVRKRAATGEELHQRRKVVRVLENPYGPEEEEEEEDDDEIREAGTQGLDEDVSE</sequence>
<comment type="subcellular location">
    <subcellularLocation>
        <location evidence="1">Nucleus</location>
    </subcellularLocation>
</comment>
<dbReference type="PANTHER" id="PTHR23188">
    <property type="entry name" value="RNA POLYMERASE II-ASSOCIATED FACTOR 1 HOMOLOG"/>
    <property type="match status" value="1"/>
</dbReference>
<feature type="region of interest" description="Disordered" evidence="4">
    <location>
        <begin position="431"/>
        <end position="466"/>
    </location>
</feature>
<feature type="region of interest" description="Disordered" evidence="4">
    <location>
        <begin position="1"/>
        <end position="56"/>
    </location>
</feature>
<dbReference type="GO" id="GO:0016593">
    <property type="term" value="C:Cdc73/Paf1 complex"/>
    <property type="evidence" value="ECO:0007669"/>
    <property type="project" value="InterPro"/>
</dbReference>
<dbReference type="GO" id="GO:0000993">
    <property type="term" value="F:RNA polymerase II complex binding"/>
    <property type="evidence" value="ECO:0007669"/>
    <property type="project" value="TreeGrafter"/>
</dbReference>
<dbReference type="Pfam" id="PF03985">
    <property type="entry name" value="Paf1"/>
    <property type="match status" value="1"/>
</dbReference>
<keyword evidence="3" id="KW-0539">Nucleus</keyword>
<evidence type="ECO:0000256" key="2">
    <source>
        <dbReference type="ARBA" id="ARBA00007560"/>
    </source>
</evidence>
<evidence type="ECO:0000256" key="1">
    <source>
        <dbReference type="ARBA" id="ARBA00004123"/>
    </source>
</evidence>